<dbReference type="AlphaFoldDB" id="A0AAV9EH13"/>
<dbReference type="InterPro" id="IPR017853">
    <property type="entry name" value="GH"/>
</dbReference>
<feature type="signal peptide" evidence="7">
    <location>
        <begin position="1"/>
        <end position="24"/>
    </location>
</feature>
<evidence type="ECO:0000256" key="5">
    <source>
        <dbReference type="ARBA" id="ARBA00023295"/>
    </source>
</evidence>
<keyword evidence="5" id="KW-0326">Glycosidase</keyword>
<dbReference type="GO" id="GO:0005975">
    <property type="term" value="P:carbohydrate metabolic process"/>
    <property type="evidence" value="ECO:0007669"/>
    <property type="project" value="InterPro"/>
</dbReference>
<dbReference type="Pfam" id="PF00332">
    <property type="entry name" value="Glyco_hydro_17"/>
    <property type="match status" value="1"/>
</dbReference>
<evidence type="ECO:0000256" key="7">
    <source>
        <dbReference type="SAM" id="SignalP"/>
    </source>
</evidence>
<proteinExistence type="inferred from homology"/>
<dbReference type="EMBL" id="JAUJYO010000007">
    <property type="protein sequence ID" value="KAK1312219.1"/>
    <property type="molecule type" value="Genomic_DNA"/>
</dbReference>
<feature type="chain" id="PRO_5043429286" evidence="7">
    <location>
        <begin position="25"/>
        <end position="484"/>
    </location>
</feature>
<comment type="caution">
    <text evidence="9">The sequence shown here is derived from an EMBL/GenBank/DDBJ whole genome shotgun (WGS) entry which is preliminary data.</text>
</comment>
<evidence type="ECO:0000256" key="2">
    <source>
        <dbReference type="ARBA" id="ARBA00022729"/>
    </source>
</evidence>
<evidence type="ECO:0000256" key="3">
    <source>
        <dbReference type="ARBA" id="ARBA00022801"/>
    </source>
</evidence>
<dbReference type="InterPro" id="IPR044965">
    <property type="entry name" value="Glyco_hydro_17_plant"/>
</dbReference>
<dbReference type="FunFam" id="1.20.58.1040:FF:000002">
    <property type="entry name" value="Glucan endo-1,3-beta-glucosidase 8"/>
    <property type="match status" value="1"/>
</dbReference>
<evidence type="ECO:0000259" key="8">
    <source>
        <dbReference type="SMART" id="SM00768"/>
    </source>
</evidence>
<evidence type="ECO:0000256" key="1">
    <source>
        <dbReference type="ARBA" id="ARBA00008773"/>
    </source>
</evidence>
<gene>
    <name evidence="9" type="ORF">QJS10_CPA07g01188</name>
</gene>
<keyword evidence="4" id="KW-1015">Disulfide bond</keyword>
<evidence type="ECO:0000256" key="4">
    <source>
        <dbReference type="ARBA" id="ARBA00023157"/>
    </source>
</evidence>
<protein>
    <submittedName>
        <fullName evidence="9">Glucan endo-1,3-beta-glucosidase 9</fullName>
    </submittedName>
</protein>
<keyword evidence="3" id="KW-0378">Hydrolase</keyword>
<sequence>MAGSQPRSVLLLCLTMLRLYSASAIGVNWGTSFSSQPLPPPKVVELLRSNNVTSVRLSEPDPSVMEALIGSGIRVALGVPDSALQGLNSSRKAAEGWVHDNVTRYFSDGSSPGFRIEYIVVGDEPFLQTNNQQFQPFVIGAATNIHQALVGAKLSTRIKVIVPCSHDAFNTTSPLPSKARFRPDLNKTMTQLLTFLTKQNSPFLVDLNPYATFRQRKNSSLDFTLFHPTARPLADGHNTYKNGFDASIDALVASLSALGFPDIDIVVGKIGWPTDGTVDATKRVAETFMKGLVEHLKSNSKTPLRPRKPVLDVYVFSLLDEDRRSVASGDYERHWGIFTFDGQAKYELDLGQGPQKKLSNAHDVEYLMQRWCVANNNNGDPSNASQNMNTACAASDCTALSPGGSCAGVGWPGNASYAFNSYYQGHGQGVGACDFGGLGMITTVDPSVDECRFTIGLRTSQSAGRLRGTATVLLVLTVVVVVLL</sequence>
<dbReference type="SMART" id="SM00768">
    <property type="entry name" value="X8"/>
    <property type="match status" value="1"/>
</dbReference>
<accession>A0AAV9EH13</accession>
<keyword evidence="2 7" id="KW-0732">Signal</keyword>
<dbReference type="Pfam" id="PF07983">
    <property type="entry name" value="X8"/>
    <property type="match status" value="1"/>
</dbReference>
<name>A0AAV9EH13_ACOCL</name>
<organism evidence="9 10">
    <name type="scientific">Acorus calamus</name>
    <name type="common">Sweet flag</name>
    <dbReference type="NCBI Taxonomy" id="4465"/>
    <lineage>
        <taxon>Eukaryota</taxon>
        <taxon>Viridiplantae</taxon>
        <taxon>Streptophyta</taxon>
        <taxon>Embryophyta</taxon>
        <taxon>Tracheophyta</taxon>
        <taxon>Spermatophyta</taxon>
        <taxon>Magnoliopsida</taxon>
        <taxon>Liliopsida</taxon>
        <taxon>Acoraceae</taxon>
        <taxon>Acorus</taxon>
    </lineage>
</organism>
<reference evidence="9" key="1">
    <citation type="journal article" date="2023" name="Nat. Commun.">
        <title>Diploid and tetraploid genomes of Acorus and the evolution of monocots.</title>
        <authorList>
            <person name="Ma L."/>
            <person name="Liu K.W."/>
            <person name="Li Z."/>
            <person name="Hsiao Y.Y."/>
            <person name="Qi Y."/>
            <person name="Fu T."/>
            <person name="Tang G.D."/>
            <person name="Zhang D."/>
            <person name="Sun W.H."/>
            <person name="Liu D.K."/>
            <person name="Li Y."/>
            <person name="Chen G.Z."/>
            <person name="Liu X.D."/>
            <person name="Liao X.Y."/>
            <person name="Jiang Y.T."/>
            <person name="Yu X."/>
            <person name="Hao Y."/>
            <person name="Huang J."/>
            <person name="Zhao X.W."/>
            <person name="Ke S."/>
            <person name="Chen Y.Y."/>
            <person name="Wu W.L."/>
            <person name="Hsu J.L."/>
            <person name="Lin Y.F."/>
            <person name="Huang M.D."/>
            <person name="Li C.Y."/>
            <person name="Huang L."/>
            <person name="Wang Z.W."/>
            <person name="Zhao X."/>
            <person name="Zhong W.Y."/>
            <person name="Peng D.H."/>
            <person name="Ahmad S."/>
            <person name="Lan S."/>
            <person name="Zhang J.S."/>
            <person name="Tsai W.C."/>
            <person name="Van de Peer Y."/>
            <person name="Liu Z.J."/>
        </authorList>
    </citation>
    <scope>NUCLEOTIDE SEQUENCE</scope>
    <source>
        <strain evidence="9">CP</strain>
    </source>
</reference>
<dbReference type="GO" id="GO:0004553">
    <property type="term" value="F:hydrolase activity, hydrolyzing O-glycosyl compounds"/>
    <property type="evidence" value="ECO:0007669"/>
    <property type="project" value="InterPro"/>
</dbReference>
<dbReference type="InterPro" id="IPR000490">
    <property type="entry name" value="Glyco_hydro_17"/>
</dbReference>
<comment type="similarity">
    <text evidence="1 6">Belongs to the glycosyl hydrolase 17 family.</text>
</comment>
<dbReference type="Gene3D" id="1.20.58.1040">
    <property type="match status" value="1"/>
</dbReference>
<dbReference type="Gene3D" id="3.20.20.80">
    <property type="entry name" value="Glycosidases"/>
    <property type="match status" value="1"/>
</dbReference>
<keyword evidence="10" id="KW-1185">Reference proteome</keyword>
<evidence type="ECO:0000256" key="6">
    <source>
        <dbReference type="RuleBase" id="RU004335"/>
    </source>
</evidence>
<feature type="domain" description="X8" evidence="8">
    <location>
        <begin position="370"/>
        <end position="453"/>
    </location>
</feature>
<dbReference type="InterPro" id="IPR012946">
    <property type="entry name" value="X8"/>
</dbReference>
<dbReference type="SUPFAM" id="SSF51445">
    <property type="entry name" value="(Trans)glycosidases"/>
    <property type="match status" value="1"/>
</dbReference>
<reference evidence="9" key="2">
    <citation type="submission" date="2023-06" db="EMBL/GenBank/DDBJ databases">
        <authorList>
            <person name="Ma L."/>
            <person name="Liu K.-W."/>
            <person name="Li Z."/>
            <person name="Hsiao Y.-Y."/>
            <person name="Qi Y."/>
            <person name="Fu T."/>
            <person name="Tang G."/>
            <person name="Zhang D."/>
            <person name="Sun W.-H."/>
            <person name="Liu D.-K."/>
            <person name="Li Y."/>
            <person name="Chen G.-Z."/>
            <person name="Liu X.-D."/>
            <person name="Liao X.-Y."/>
            <person name="Jiang Y.-T."/>
            <person name="Yu X."/>
            <person name="Hao Y."/>
            <person name="Huang J."/>
            <person name="Zhao X.-W."/>
            <person name="Ke S."/>
            <person name="Chen Y.-Y."/>
            <person name="Wu W.-L."/>
            <person name="Hsu J.-L."/>
            <person name="Lin Y.-F."/>
            <person name="Huang M.-D."/>
            <person name="Li C.-Y."/>
            <person name="Huang L."/>
            <person name="Wang Z.-W."/>
            <person name="Zhao X."/>
            <person name="Zhong W.-Y."/>
            <person name="Peng D.-H."/>
            <person name="Ahmad S."/>
            <person name="Lan S."/>
            <person name="Zhang J.-S."/>
            <person name="Tsai W.-C."/>
            <person name="Van De Peer Y."/>
            <person name="Liu Z.-J."/>
        </authorList>
    </citation>
    <scope>NUCLEOTIDE SEQUENCE</scope>
    <source>
        <strain evidence="9">CP</strain>
        <tissue evidence="9">Leaves</tissue>
    </source>
</reference>
<dbReference type="Proteomes" id="UP001180020">
    <property type="component" value="Unassembled WGS sequence"/>
</dbReference>
<evidence type="ECO:0000313" key="9">
    <source>
        <dbReference type="EMBL" id="KAK1312219.1"/>
    </source>
</evidence>
<evidence type="ECO:0000313" key="10">
    <source>
        <dbReference type="Proteomes" id="UP001180020"/>
    </source>
</evidence>
<dbReference type="PANTHER" id="PTHR32227">
    <property type="entry name" value="GLUCAN ENDO-1,3-BETA-GLUCOSIDASE BG1-RELATED-RELATED"/>
    <property type="match status" value="1"/>
</dbReference>